<protein>
    <submittedName>
        <fullName evidence="2">Uncharacterized protein</fullName>
    </submittedName>
</protein>
<name>C2JYF8_LACRM</name>
<proteinExistence type="predicted"/>
<feature type="non-terminal residue" evidence="2">
    <location>
        <position position="78"/>
    </location>
</feature>
<comment type="caution">
    <text evidence="2">The sequence shown here is derived from an EMBL/GenBank/DDBJ whole genome shotgun (WGS) entry which is preliminary data.</text>
</comment>
<evidence type="ECO:0000313" key="2">
    <source>
        <dbReference type="EMBL" id="EEN79923.1"/>
    </source>
</evidence>
<dbReference type="AlphaFoldDB" id="C2JYF8"/>
<keyword evidence="3" id="KW-1185">Reference proteome</keyword>
<feature type="region of interest" description="Disordered" evidence="1">
    <location>
        <begin position="1"/>
        <end position="78"/>
    </location>
</feature>
<gene>
    <name evidence="2" type="ORF">HMPREF0539_1943</name>
</gene>
<accession>C2JYF8</accession>
<reference evidence="2" key="1">
    <citation type="submission" date="2009-01" db="EMBL/GenBank/DDBJ databases">
        <authorList>
            <person name="Qin X."/>
            <person name="Bachman B."/>
            <person name="Battles P."/>
            <person name="Bell A."/>
            <person name="Bess C."/>
            <person name="Bickham C."/>
            <person name="Chaboub L."/>
            <person name="Chen D."/>
            <person name="Coyle M."/>
            <person name="Deiros D.R."/>
            <person name="Dinh H."/>
            <person name="Forbes L."/>
            <person name="Fowler G."/>
            <person name="Francisco L."/>
            <person name="Fu Q."/>
            <person name="Gubbala S."/>
            <person name="Hale W."/>
            <person name="Han Y."/>
            <person name="Hemphill L."/>
            <person name="Highlander S.K."/>
            <person name="Hirani K."/>
            <person name="Hogues M."/>
            <person name="Jackson L."/>
            <person name="Jakkamsetti A."/>
            <person name="Javaid M."/>
            <person name="Jiang H."/>
            <person name="Korchina V."/>
            <person name="Kovar C."/>
            <person name="Lara F."/>
            <person name="Lee S."/>
            <person name="Mata R."/>
            <person name="Mathew T."/>
            <person name="Moen C."/>
            <person name="Morales K."/>
            <person name="Munidasa M."/>
            <person name="Nazareth L."/>
            <person name="Ngo R."/>
            <person name="Nguyen L."/>
            <person name="Okwuonu G."/>
            <person name="Ongeri F."/>
            <person name="Patil S."/>
            <person name="Petrosino J."/>
            <person name="Pham C."/>
            <person name="Pham P."/>
            <person name="Pu L.-L."/>
            <person name="Puazo M."/>
            <person name="Raj R."/>
            <person name="Reid J."/>
            <person name="Rouhana J."/>
            <person name="Saada N."/>
            <person name="Shang Y."/>
            <person name="Simmons D."/>
            <person name="Thornton R."/>
            <person name="Warren J."/>
            <person name="Weissenberger G."/>
            <person name="Zhang J."/>
            <person name="Zhang L."/>
            <person name="Zhou C."/>
            <person name="Zhu D."/>
            <person name="Muzny D."/>
            <person name="Worley K."/>
            <person name="Gibbs R."/>
        </authorList>
    </citation>
    <scope>NUCLEOTIDE SEQUENCE [LARGE SCALE GENOMIC DNA]</scope>
    <source>
        <strain evidence="2">LMS2-1</strain>
    </source>
</reference>
<sequence>PARAQGPAGIQHGAAALPHRRVQRGMADRQKADGIDIDEGGHGAGEDQPRPPVEQGHGHAVEPEIGLAQRLQQAQGEH</sequence>
<dbReference type="EMBL" id="ACIZ01000084">
    <property type="protein sequence ID" value="EEN79923.1"/>
    <property type="molecule type" value="Genomic_DNA"/>
</dbReference>
<evidence type="ECO:0000313" key="3">
    <source>
        <dbReference type="Proteomes" id="UP000004525"/>
    </source>
</evidence>
<feature type="compositionally biased region" description="Basic and acidic residues" evidence="1">
    <location>
        <begin position="26"/>
        <end position="49"/>
    </location>
</feature>
<evidence type="ECO:0000256" key="1">
    <source>
        <dbReference type="SAM" id="MobiDB-lite"/>
    </source>
</evidence>
<feature type="non-terminal residue" evidence="2">
    <location>
        <position position="1"/>
    </location>
</feature>
<dbReference type="Proteomes" id="UP000004525">
    <property type="component" value="Unassembled WGS sequence"/>
</dbReference>
<organism evidence="2 3">
    <name type="scientific">Lacticaseibacillus rhamnosus (strain LMS2-1)</name>
    <dbReference type="NCBI Taxonomy" id="525361"/>
    <lineage>
        <taxon>Bacteria</taxon>
        <taxon>Bacillati</taxon>
        <taxon>Bacillota</taxon>
        <taxon>Bacilli</taxon>
        <taxon>Lactobacillales</taxon>
        <taxon>Lactobacillaceae</taxon>
        <taxon>Lacticaseibacillus</taxon>
    </lineage>
</organism>